<dbReference type="PANTHER" id="PTHR35936:SF19">
    <property type="entry name" value="AMINO-ACID-BINDING PROTEIN YXEM-RELATED"/>
    <property type="match status" value="1"/>
</dbReference>
<protein>
    <submittedName>
        <fullName evidence="5">Amino acid ABC transporter substrate-binding protein (PAAT family)</fullName>
    </submittedName>
    <submittedName>
        <fullName evidence="4">Transporter substrate-binding domain-containing protein</fullName>
    </submittedName>
</protein>
<accession>A0A2V2FRB2</accession>
<dbReference type="Pfam" id="PF00497">
    <property type="entry name" value="SBP_bac_3"/>
    <property type="match status" value="1"/>
</dbReference>
<dbReference type="CDD" id="cd13627">
    <property type="entry name" value="PBP2_AA_binding_like_2"/>
    <property type="match status" value="1"/>
</dbReference>
<dbReference type="EMBL" id="JALDAW010000011">
    <property type="protein sequence ID" value="MDY5167620.1"/>
    <property type="molecule type" value="Genomic_DNA"/>
</dbReference>
<dbReference type="InterPro" id="IPR001638">
    <property type="entry name" value="Solute-binding_3/MltF_N"/>
</dbReference>
<dbReference type="PANTHER" id="PTHR35936">
    <property type="entry name" value="MEMBRANE-BOUND LYTIC MUREIN TRANSGLYCOSYLASE F"/>
    <property type="match status" value="1"/>
</dbReference>
<dbReference type="Gene3D" id="3.40.190.10">
    <property type="entry name" value="Periplasmic binding protein-like II"/>
    <property type="match status" value="2"/>
</dbReference>
<dbReference type="Proteomes" id="UP001276902">
    <property type="component" value="Unassembled WGS sequence"/>
</dbReference>
<evidence type="ECO:0000313" key="6">
    <source>
        <dbReference type="Proteomes" id="UP000247612"/>
    </source>
</evidence>
<dbReference type="EMBL" id="QJKH01000006">
    <property type="protein sequence ID" value="PXX78997.1"/>
    <property type="molecule type" value="Genomic_DNA"/>
</dbReference>
<evidence type="ECO:0000313" key="5">
    <source>
        <dbReference type="EMBL" id="PXX78997.1"/>
    </source>
</evidence>
<dbReference type="Proteomes" id="UP000247612">
    <property type="component" value="Unassembled WGS sequence"/>
</dbReference>
<keyword evidence="6" id="KW-1185">Reference proteome</keyword>
<feature type="signal peptide" evidence="2">
    <location>
        <begin position="1"/>
        <end position="22"/>
    </location>
</feature>
<reference evidence="4" key="2">
    <citation type="submission" date="2022-03" db="EMBL/GenBank/DDBJ databases">
        <title>First case of bacteraemia caused by Dielma fastidiosa in a patient hospitalised with diverticulitis.</title>
        <authorList>
            <person name="Forman-Ankjaer B."/>
            <person name="Hvid-Jensen F."/>
            <person name="Kobel C.M."/>
            <person name="Greve T."/>
        </authorList>
    </citation>
    <scope>NUCLEOTIDE SEQUENCE</scope>
    <source>
        <strain evidence="4">AUH_DF_2021</strain>
    </source>
</reference>
<evidence type="ECO:0000313" key="4">
    <source>
        <dbReference type="EMBL" id="MDY5167620.1"/>
    </source>
</evidence>
<gene>
    <name evidence="5" type="ORF">DES51_106116</name>
    <name evidence="4" type="ORF">MQE39_05720</name>
</gene>
<dbReference type="GeneID" id="94439650"/>
<evidence type="ECO:0000259" key="3">
    <source>
        <dbReference type="SMART" id="SM00062"/>
    </source>
</evidence>
<reference evidence="5 6" key="1">
    <citation type="submission" date="2018-05" db="EMBL/GenBank/DDBJ databases">
        <title>Genomic Encyclopedia of Type Strains, Phase IV (KMG-IV): sequencing the most valuable type-strain genomes for metagenomic binning, comparative biology and taxonomic classification.</title>
        <authorList>
            <person name="Goeker M."/>
        </authorList>
    </citation>
    <scope>NUCLEOTIDE SEQUENCE [LARGE SCALE GENOMIC DNA]</scope>
    <source>
        <strain evidence="5 6">JC118</strain>
    </source>
</reference>
<proteinExistence type="predicted"/>
<dbReference type="RefSeq" id="WP_022937486.1">
    <property type="nucleotide sequence ID" value="NZ_BAABZA010000001.1"/>
</dbReference>
<feature type="chain" id="PRO_5043161610" evidence="2">
    <location>
        <begin position="23"/>
        <end position="275"/>
    </location>
</feature>
<dbReference type="SUPFAM" id="SSF53850">
    <property type="entry name" value="Periplasmic binding protein-like II"/>
    <property type="match status" value="1"/>
</dbReference>
<dbReference type="AlphaFoldDB" id="A0A2V2FRB2"/>
<organism evidence="5 6">
    <name type="scientific">Dielma fastidiosa</name>
    <dbReference type="NCBI Taxonomy" id="1034346"/>
    <lineage>
        <taxon>Bacteria</taxon>
        <taxon>Bacillati</taxon>
        <taxon>Bacillota</taxon>
        <taxon>Erysipelotrichia</taxon>
        <taxon>Erysipelotrichales</taxon>
        <taxon>Erysipelotrichaceae</taxon>
        <taxon>Dielma</taxon>
    </lineage>
</organism>
<comment type="caution">
    <text evidence="5">The sequence shown here is derived from an EMBL/GenBank/DDBJ whole genome shotgun (WGS) entry which is preliminary data.</text>
</comment>
<keyword evidence="1 2" id="KW-0732">Signal</keyword>
<name>A0A2V2FRB2_9FIRM</name>
<evidence type="ECO:0000256" key="2">
    <source>
        <dbReference type="SAM" id="SignalP"/>
    </source>
</evidence>
<dbReference type="PROSITE" id="PS51257">
    <property type="entry name" value="PROKAR_LIPOPROTEIN"/>
    <property type="match status" value="1"/>
</dbReference>
<dbReference type="OrthoDB" id="9811552at2"/>
<dbReference type="STRING" id="1034346.GCA_000313565_01170"/>
<feature type="domain" description="Solute-binding protein family 3/N-terminal" evidence="3">
    <location>
        <begin position="32"/>
        <end position="268"/>
    </location>
</feature>
<dbReference type="SMART" id="SM00062">
    <property type="entry name" value="PBPb"/>
    <property type="match status" value="1"/>
</dbReference>
<sequence length="275" mass="29497">MKKLLSVFMAAMLLAGCSSTPADNNQGDAKDTFTVGMECNYAPFNWTDPQASDFNVAISDGGYCDGYDVQIAKAVAESLGKELVIAKLDWDALEPSLNSGIIDAIIAGMTDTAERRQNADFTEPYYQSQMVMVVLKDGAYANASTLDDFAGSTILGQMNTMYDTVIDQIKDVKHATPLESYPYMIMSLLNGEVDGITAETPVGQGAVAAHPELALVEFDEGKGFNIDLSDTAVSVAVKKGNTELLEGIQKALDGISEEDRSLMMEAATTRQPANE</sequence>
<evidence type="ECO:0000256" key="1">
    <source>
        <dbReference type="ARBA" id="ARBA00022729"/>
    </source>
</evidence>